<dbReference type="RefSeq" id="WP_107684617.1">
    <property type="nucleotide sequence ID" value="NZ_PZKL01000045.1"/>
</dbReference>
<evidence type="ECO:0000313" key="3">
    <source>
        <dbReference type="Proteomes" id="UP000241986"/>
    </source>
</evidence>
<reference evidence="2 3" key="1">
    <citation type="submission" date="2018-03" db="EMBL/GenBank/DDBJ databases">
        <title>Aeromonas veronii whole genome sequencing and analysis.</title>
        <authorList>
            <person name="Xie H."/>
            <person name="Liu T."/>
            <person name="Wang K."/>
        </authorList>
    </citation>
    <scope>NUCLEOTIDE SEQUENCE [LARGE SCALE GENOMIC DNA]</scope>
    <source>
        <strain evidence="2 3">XH.VA.1</strain>
    </source>
</reference>
<evidence type="ECO:0000313" key="2">
    <source>
        <dbReference type="EMBL" id="PTH78992.1"/>
    </source>
</evidence>
<sequence>MGWTFINKPDNIKQFFTEMFEDDGDKIKYKVLDAKIVSLRTLYMAIEKTYPESKDRDVFGLVVLLDMTSARKEYHNFGYKIIDENACPYYFKCPKSILDLLTETQNENALKWRERCREYAMMTKPKPGQFVLLNHAVGLTEDKKDSLFRVCKDNCNKTTYYAMEQKFLCRITAIKDIGYRVFDTIEEAKCEQNKRLMEAEKVRMSKEIMDNARADKDAIMA</sequence>
<dbReference type="Pfam" id="PF21992">
    <property type="entry name" value="DUF6927"/>
    <property type="match status" value="1"/>
</dbReference>
<name>A0A2T4MWN1_AERVE</name>
<dbReference type="AlphaFoldDB" id="A0A2T4MWN1"/>
<gene>
    <name evidence="2" type="ORF">DAA48_21375</name>
</gene>
<comment type="caution">
    <text evidence="2">The sequence shown here is derived from an EMBL/GenBank/DDBJ whole genome shotgun (WGS) entry which is preliminary data.</text>
</comment>
<proteinExistence type="predicted"/>
<protein>
    <recommendedName>
        <fullName evidence="1">DUF6927 domain-containing protein</fullName>
    </recommendedName>
</protein>
<feature type="domain" description="DUF6927" evidence="1">
    <location>
        <begin position="104"/>
        <end position="173"/>
    </location>
</feature>
<evidence type="ECO:0000259" key="1">
    <source>
        <dbReference type="Pfam" id="PF21992"/>
    </source>
</evidence>
<accession>A0A2T4MWN1</accession>
<dbReference type="EMBL" id="PZKL01000045">
    <property type="protein sequence ID" value="PTH78992.1"/>
    <property type="molecule type" value="Genomic_DNA"/>
</dbReference>
<dbReference type="InterPro" id="IPR053845">
    <property type="entry name" value="DUF6927"/>
</dbReference>
<dbReference type="Proteomes" id="UP000241986">
    <property type="component" value="Unassembled WGS sequence"/>
</dbReference>
<organism evidence="2 3">
    <name type="scientific">Aeromonas veronii</name>
    <dbReference type="NCBI Taxonomy" id="654"/>
    <lineage>
        <taxon>Bacteria</taxon>
        <taxon>Pseudomonadati</taxon>
        <taxon>Pseudomonadota</taxon>
        <taxon>Gammaproteobacteria</taxon>
        <taxon>Aeromonadales</taxon>
        <taxon>Aeromonadaceae</taxon>
        <taxon>Aeromonas</taxon>
    </lineage>
</organism>